<proteinExistence type="predicted"/>
<comment type="caution">
    <text evidence="10">The sequence shown here is derived from an EMBL/GenBank/DDBJ whole genome shotgun (WGS) entry which is preliminary data.</text>
</comment>
<dbReference type="EMBL" id="PDUG01000001">
    <property type="protein sequence ID" value="PIC52430.1"/>
    <property type="molecule type" value="Genomic_DNA"/>
</dbReference>
<evidence type="ECO:0000256" key="8">
    <source>
        <dbReference type="SAM" id="Phobius"/>
    </source>
</evidence>
<gene>
    <name evidence="10" type="primary">Cni-F02E9.7</name>
    <name evidence="10" type="synonym">Cnig_chr_I.g2538</name>
    <name evidence="10" type="ORF">B9Z55_002538</name>
</gene>
<protein>
    <recommendedName>
        <fullName evidence="3">Tartrate-resistant acid phosphatase type 5</fullName>
        <ecNumber evidence="2">3.1.3.2</ecNumber>
    </recommendedName>
    <alternativeName>
        <fullName evidence="7">Tartrate-resistant acid ATPase</fullName>
    </alternativeName>
    <alternativeName>
        <fullName evidence="6">Type 5 acid phosphatase</fullName>
    </alternativeName>
</protein>
<dbReference type="GO" id="GO:0003993">
    <property type="term" value="F:acid phosphatase activity"/>
    <property type="evidence" value="ECO:0007669"/>
    <property type="project" value="UniProtKB-EC"/>
</dbReference>
<evidence type="ECO:0000313" key="10">
    <source>
        <dbReference type="EMBL" id="PIC52430.1"/>
    </source>
</evidence>
<evidence type="ECO:0000259" key="9">
    <source>
        <dbReference type="Pfam" id="PF00149"/>
    </source>
</evidence>
<keyword evidence="11" id="KW-1185">Reference proteome</keyword>
<dbReference type="SUPFAM" id="SSF56300">
    <property type="entry name" value="Metallo-dependent phosphatases"/>
    <property type="match status" value="1"/>
</dbReference>
<reference evidence="11" key="1">
    <citation type="submission" date="2017-10" db="EMBL/GenBank/DDBJ databases">
        <title>Rapid genome shrinkage in a self-fertile nematode reveals novel sperm competition proteins.</title>
        <authorList>
            <person name="Yin D."/>
            <person name="Schwarz E.M."/>
            <person name="Thomas C.G."/>
            <person name="Felde R.L."/>
            <person name="Korf I.F."/>
            <person name="Cutter A.D."/>
            <person name="Schartner C.M."/>
            <person name="Ralston E.J."/>
            <person name="Meyer B.J."/>
            <person name="Haag E.S."/>
        </authorList>
    </citation>
    <scope>NUCLEOTIDE SEQUENCE [LARGE SCALE GENOMIC DNA]</scope>
    <source>
        <strain evidence="11">JU1422</strain>
    </source>
</reference>
<evidence type="ECO:0000256" key="2">
    <source>
        <dbReference type="ARBA" id="ARBA00012646"/>
    </source>
</evidence>
<keyword evidence="5" id="KW-0378">Hydrolase</keyword>
<dbReference type="InterPro" id="IPR051558">
    <property type="entry name" value="Metallophosphoesterase_PAP"/>
</dbReference>
<sequence length="509" mass="58785">MLFDQLLLVVIYEKYLEKSGGDRYLSFRPIKLEHFPPKMLLQNEELLEKRPSSSSLERFIPEIPQKVKSRRKMRKLVCLSGVACVTMLFFIAVSSWFFVRDLGGVRVHNTNLGIQYCYSVYFWLFLAIFRSLDLDCQVTDRFEIFGRYVSSPNEVPLWSANVMDPQRNEKTFRILLVGDTGGIPILETTWAQRGVKETMASIASEKDVQMVLNMGDNIYFTGPTDEFDPRFETRFEAVYDSPSLQVKWLTIAGNHDHFGNVTAEIEYTKHSRKWYFPSLYYKQSEEFNGTRIDFVMIDTISLCGNTKDIQNAGFIEMLRNESHDPRGPANVSAAEEQWTWLETMLSQSSAQYLIVSGHYPMHSMSSHGPTECLRSRLDPLLKRYNVNAYFSGHDHSLQHFEYDGNEGHKIHYVVSGAASRADASTKHIKEFSKDNLKFNYPEKSWFSWSPVSQLGFRKGGFIYAEFGHESARLDFYDKNGKQLYATFIPTRQILTEFVTKSTVSPFVEI</sequence>
<comment type="catalytic activity">
    <reaction evidence="1">
        <text>a phosphate monoester + H2O = an alcohol + phosphate</text>
        <dbReference type="Rhea" id="RHEA:15017"/>
        <dbReference type="ChEBI" id="CHEBI:15377"/>
        <dbReference type="ChEBI" id="CHEBI:30879"/>
        <dbReference type="ChEBI" id="CHEBI:43474"/>
        <dbReference type="ChEBI" id="CHEBI:67140"/>
        <dbReference type="EC" id="3.1.3.2"/>
    </reaction>
</comment>
<evidence type="ECO:0000256" key="5">
    <source>
        <dbReference type="ARBA" id="ARBA00022801"/>
    </source>
</evidence>
<dbReference type="PANTHER" id="PTHR10161">
    <property type="entry name" value="TARTRATE-RESISTANT ACID PHOSPHATASE TYPE 5"/>
    <property type="match status" value="1"/>
</dbReference>
<dbReference type="STRING" id="1611254.A0A2G5VL75"/>
<dbReference type="Proteomes" id="UP000230233">
    <property type="component" value="Chromosome I"/>
</dbReference>
<evidence type="ECO:0000256" key="6">
    <source>
        <dbReference type="ARBA" id="ARBA00029999"/>
    </source>
</evidence>
<evidence type="ECO:0000256" key="1">
    <source>
        <dbReference type="ARBA" id="ARBA00000032"/>
    </source>
</evidence>
<dbReference type="InterPro" id="IPR024927">
    <property type="entry name" value="Acid_PPase"/>
</dbReference>
<evidence type="ECO:0000313" key="11">
    <source>
        <dbReference type="Proteomes" id="UP000230233"/>
    </source>
</evidence>
<keyword evidence="8" id="KW-0812">Transmembrane</keyword>
<dbReference type="EC" id="3.1.3.2" evidence="2"/>
<dbReference type="FunFam" id="3.60.21.10:FF:000062">
    <property type="entry name" value="Tartrate-resistant acid phosphatase type 5"/>
    <property type="match status" value="1"/>
</dbReference>
<dbReference type="CDD" id="cd07378">
    <property type="entry name" value="MPP_ACP5"/>
    <property type="match status" value="1"/>
</dbReference>
<feature type="domain" description="Calcineurin-like phosphoesterase" evidence="9">
    <location>
        <begin position="172"/>
        <end position="396"/>
    </location>
</feature>
<evidence type="ECO:0000256" key="3">
    <source>
        <dbReference type="ARBA" id="ARBA00015822"/>
    </source>
</evidence>
<keyword evidence="8" id="KW-1133">Transmembrane helix</keyword>
<dbReference type="InterPro" id="IPR004843">
    <property type="entry name" value="Calcineurin-like_PHP"/>
</dbReference>
<keyword evidence="8" id="KW-0472">Membrane</keyword>
<organism evidence="10 11">
    <name type="scientific">Caenorhabditis nigoni</name>
    <dbReference type="NCBI Taxonomy" id="1611254"/>
    <lineage>
        <taxon>Eukaryota</taxon>
        <taxon>Metazoa</taxon>
        <taxon>Ecdysozoa</taxon>
        <taxon>Nematoda</taxon>
        <taxon>Chromadorea</taxon>
        <taxon>Rhabditida</taxon>
        <taxon>Rhabditina</taxon>
        <taxon>Rhabditomorpha</taxon>
        <taxon>Rhabditoidea</taxon>
        <taxon>Rhabditidae</taxon>
        <taxon>Peloderinae</taxon>
        <taxon>Caenorhabditis</taxon>
    </lineage>
</organism>
<name>A0A2G5VL75_9PELO</name>
<keyword evidence="4" id="KW-0732">Signal</keyword>
<dbReference type="InterPro" id="IPR029052">
    <property type="entry name" value="Metallo-depent_PP-like"/>
</dbReference>
<dbReference type="Pfam" id="PF00149">
    <property type="entry name" value="Metallophos"/>
    <property type="match status" value="1"/>
</dbReference>
<dbReference type="Gene3D" id="3.60.21.10">
    <property type="match status" value="1"/>
</dbReference>
<dbReference type="PANTHER" id="PTHR10161:SF14">
    <property type="entry name" value="TARTRATE-RESISTANT ACID PHOSPHATASE TYPE 5"/>
    <property type="match status" value="1"/>
</dbReference>
<evidence type="ECO:0000256" key="4">
    <source>
        <dbReference type="ARBA" id="ARBA00022729"/>
    </source>
</evidence>
<feature type="transmembrane region" description="Helical" evidence="8">
    <location>
        <begin position="76"/>
        <end position="98"/>
    </location>
</feature>
<dbReference type="AlphaFoldDB" id="A0A2G5VL75"/>
<evidence type="ECO:0000256" key="7">
    <source>
        <dbReference type="ARBA" id="ARBA00031589"/>
    </source>
</evidence>
<dbReference type="OrthoDB" id="411211at2759"/>
<accession>A0A2G5VL75</accession>